<feature type="signal peptide" evidence="2">
    <location>
        <begin position="1"/>
        <end position="19"/>
    </location>
</feature>
<dbReference type="EMBL" id="JAQQWM010000009">
    <property type="protein sequence ID" value="KAK8045932.1"/>
    <property type="molecule type" value="Genomic_DNA"/>
</dbReference>
<evidence type="ECO:0000256" key="2">
    <source>
        <dbReference type="SAM" id="SignalP"/>
    </source>
</evidence>
<evidence type="ECO:0000313" key="4">
    <source>
        <dbReference type="Proteomes" id="UP001446871"/>
    </source>
</evidence>
<feature type="region of interest" description="Disordered" evidence="1">
    <location>
        <begin position="44"/>
        <end position="72"/>
    </location>
</feature>
<feature type="chain" id="PRO_5046893215" evidence="2">
    <location>
        <begin position="20"/>
        <end position="189"/>
    </location>
</feature>
<keyword evidence="2" id="KW-0732">Signal</keyword>
<keyword evidence="4" id="KW-1185">Reference proteome</keyword>
<name>A0ABR1TH54_9PEZI</name>
<proteinExistence type="predicted"/>
<sequence>MQFTALALTAATAATSVLAAGAPPIAITTTIPSSSSTASSLYYFQTSPTSRPETTSSAPKPLGTGTPSGRGGARLQVHVIVESPATDDACGKGTNTTILVPIDGIYANRTILGGKVAALYLTDVTGGHPRPPLSDITCLPYLKENGTGTPAGSAFMFDTPLHAAPTVGTPNHIGSIYCTIPIPAGAFLV</sequence>
<reference evidence="3 4" key="1">
    <citation type="submission" date="2023-01" db="EMBL/GenBank/DDBJ databases">
        <title>Analysis of 21 Apiospora genomes using comparative genomics revels a genus with tremendous synthesis potential of carbohydrate active enzymes and secondary metabolites.</title>
        <authorList>
            <person name="Sorensen T."/>
        </authorList>
    </citation>
    <scope>NUCLEOTIDE SEQUENCE [LARGE SCALE GENOMIC DNA]</scope>
    <source>
        <strain evidence="3 4">CBS 83171</strain>
    </source>
</reference>
<dbReference type="Proteomes" id="UP001446871">
    <property type="component" value="Unassembled WGS sequence"/>
</dbReference>
<gene>
    <name evidence="3" type="ORF">PG996_013996</name>
</gene>
<comment type="caution">
    <text evidence="3">The sequence shown here is derived from an EMBL/GenBank/DDBJ whole genome shotgun (WGS) entry which is preliminary data.</text>
</comment>
<accession>A0ABR1TH54</accession>
<organism evidence="3 4">
    <name type="scientific">Apiospora saccharicola</name>
    <dbReference type="NCBI Taxonomy" id="335842"/>
    <lineage>
        <taxon>Eukaryota</taxon>
        <taxon>Fungi</taxon>
        <taxon>Dikarya</taxon>
        <taxon>Ascomycota</taxon>
        <taxon>Pezizomycotina</taxon>
        <taxon>Sordariomycetes</taxon>
        <taxon>Xylariomycetidae</taxon>
        <taxon>Amphisphaeriales</taxon>
        <taxon>Apiosporaceae</taxon>
        <taxon>Apiospora</taxon>
    </lineage>
</organism>
<protein>
    <submittedName>
        <fullName evidence="3">Uncharacterized protein</fullName>
    </submittedName>
</protein>
<evidence type="ECO:0000313" key="3">
    <source>
        <dbReference type="EMBL" id="KAK8045932.1"/>
    </source>
</evidence>
<evidence type="ECO:0000256" key="1">
    <source>
        <dbReference type="SAM" id="MobiDB-lite"/>
    </source>
</evidence>
<feature type="compositionally biased region" description="Low complexity" evidence="1">
    <location>
        <begin position="44"/>
        <end position="59"/>
    </location>
</feature>